<accession>A0A0N5AAE3</accession>
<dbReference type="Pfam" id="PF12150">
    <property type="entry name" value="MFP2b"/>
    <property type="match status" value="1"/>
</dbReference>
<dbReference type="AlphaFoldDB" id="A0A0N5AAE3"/>
<dbReference type="WBParaSite" id="SMUV_0000111901-mRNA-1">
    <property type="protein sequence ID" value="SMUV_0000111901-mRNA-1"/>
    <property type="gene ID" value="SMUV_0000111901"/>
</dbReference>
<reference evidence="2" key="1">
    <citation type="submission" date="2017-02" db="UniProtKB">
        <authorList>
            <consortium name="WormBaseParasite"/>
        </authorList>
    </citation>
    <scope>IDENTIFICATION</scope>
</reference>
<protein>
    <submittedName>
        <fullName evidence="2">DUF3421 domain-containing protein</fullName>
    </submittedName>
</protein>
<dbReference type="Proteomes" id="UP000046393">
    <property type="component" value="Unplaced"/>
</dbReference>
<name>A0A0N5AAE3_9BILA</name>
<keyword evidence="1" id="KW-1185">Reference proteome</keyword>
<dbReference type="SUPFAM" id="SSF141739">
    <property type="entry name" value="MFPT repeat-like"/>
    <property type="match status" value="1"/>
</dbReference>
<organism evidence="1 2">
    <name type="scientific">Syphacia muris</name>
    <dbReference type="NCBI Taxonomy" id="451379"/>
    <lineage>
        <taxon>Eukaryota</taxon>
        <taxon>Metazoa</taxon>
        <taxon>Ecdysozoa</taxon>
        <taxon>Nematoda</taxon>
        <taxon>Chromadorea</taxon>
        <taxon>Rhabditida</taxon>
        <taxon>Spirurina</taxon>
        <taxon>Oxyuridomorpha</taxon>
        <taxon>Oxyuroidea</taxon>
        <taxon>Oxyuridae</taxon>
        <taxon>Syphacia</taxon>
    </lineage>
</organism>
<evidence type="ECO:0000313" key="1">
    <source>
        <dbReference type="Proteomes" id="UP000046393"/>
    </source>
</evidence>
<evidence type="ECO:0000313" key="2">
    <source>
        <dbReference type="WBParaSite" id="SMUV_0000111901-mRNA-1"/>
    </source>
</evidence>
<sequence length="194" mass="22206">MDTYVEAATAQSHYVDFRYLKRVKQGDTIPVNAVRPFGRSLFENGRKIDYVVAKWIPNDKQAVWGKAWLNNGSLNAVFVHNNIVKNITHPEIANGFYILIYNGSVEENGFRFSWELSRDVDTGTVLYSGFNKHVPAVYSDPYSNSECLGESIWDQRIGEFVLNGRDVPIVINNLSNLFDQRIYVLTKQRCNCQC</sequence>
<dbReference type="InterPro" id="IPR021010">
    <property type="entry name" value="Cytosolic_motility_protein"/>
</dbReference>
<proteinExistence type="predicted"/>